<dbReference type="PANTHER" id="PTHR12532">
    <property type="entry name" value="TRANSLATIONAL ACTIVATOR OF CYTOCHROME C OXIDASE 1"/>
    <property type="match status" value="1"/>
</dbReference>
<evidence type="ECO:0000313" key="8">
    <source>
        <dbReference type="EMBL" id="GAG50361.1"/>
    </source>
</evidence>
<sequence length="213" mass="23272">MSGHSKWSQIKRQKGVTDSRRGQLFTKLSREIEAAARQGGDSPEMNFRLRLAIQKARDSNMPIDNIERAIKRVAGGTEGANFIEATYEGYGPGGVAILLEALTDNRNRTTADIRNVFSRGAGNLGESGCVTWIFEPKGVITVTAGDAEEEELALYVIDAGAEDIKVIDGSLEIQTKPEDLEGLRRDLEQRNLAIVSAEILKVPKSVVMLDEKA</sequence>
<comment type="subcellular location">
    <subcellularLocation>
        <location evidence="1">Mitochondrion</location>
    </subcellularLocation>
</comment>
<evidence type="ECO:0008006" key="9">
    <source>
        <dbReference type="Google" id="ProtNLM"/>
    </source>
</evidence>
<dbReference type="NCBIfam" id="TIGR01033">
    <property type="entry name" value="YebC/PmpR family DNA-binding transcriptional regulator"/>
    <property type="match status" value="1"/>
</dbReference>
<dbReference type="Gene3D" id="1.10.10.200">
    <property type="match status" value="1"/>
</dbReference>
<dbReference type="InterPro" id="IPR029072">
    <property type="entry name" value="YebC-like"/>
</dbReference>
<evidence type="ECO:0000256" key="3">
    <source>
        <dbReference type="ARBA" id="ARBA00022490"/>
    </source>
</evidence>
<dbReference type="InterPro" id="IPR017856">
    <property type="entry name" value="Integrase-like_N"/>
</dbReference>
<dbReference type="InterPro" id="IPR049083">
    <property type="entry name" value="TACO1_YebC_N"/>
</dbReference>
<dbReference type="SUPFAM" id="SSF75625">
    <property type="entry name" value="YebC-like"/>
    <property type="match status" value="1"/>
</dbReference>
<accession>X0ZQ55</accession>
<feature type="region of interest" description="Disordered" evidence="5">
    <location>
        <begin position="1"/>
        <end position="22"/>
    </location>
</feature>
<dbReference type="Pfam" id="PF01709">
    <property type="entry name" value="Transcrip_reg"/>
    <property type="match status" value="1"/>
</dbReference>
<dbReference type="InterPro" id="IPR048300">
    <property type="entry name" value="TACO1_YebC-like_2nd/3rd_dom"/>
</dbReference>
<dbReference type="GO" id="GO:0005739">
    <property type="term" value="C:mitochondrion"/>
    <property type="evidence" value="ECO:0007669"/>
    <property type="project" value="UniProtKB-SubCell"/>
</dbReference>
<evidence type="ECO:0000259" key="7">
    <source>
        <dbReference type="Pfam" id="PF20772"/>
    </source>
</evidence>
<dbReference type="Pfam" id="PF20772">
    <property type="entry name" value="TACO1_YebC_N"/>
    <property type="match status" value="1"/>
</dbReference>
<dbReference type="GO" id="GO:0005829">
    <property type="term" value="C:cytosol"/>
    <property type="evidence" value="ECO:0007669"/>
    <property type="project" value="TreeGrafter"/>
</dbReference>
<feature type="domain" description="TACO1/YebC-like N-terminal" evidence="7">
    <location>
        <begin position="5"/>
        <end position="75"/>
    </location>
</feature>
<comment type="caution">
    <text evidence="8">The sequence shown here is derived from an EMBL/GenBank/DDBJ whole genome shotgun (WGS) entry which is preliminary data.</text>
</comment>
<gene>
    <name evidence="8" type="ORF">S01H1_75582</name>
</gene>
<name>X0ZQ55_9ZZZZ</name>
<dbReference type="Gene3D" id="3.30.70.980">
    <property type="match status" value="2"/>
</dbReference>
<evidence type="ECO:0000256" key="2">
    <source>
        <dbReference type="ARBA" id="ARBA00008724"/>
    </source>
</evidence>
<evidence type="ECO:0000256" key="1">
    <source>
        <dbReference type="ARBA" id="ARBA00004173"/>
    </source>
</evidence>
<dbReference type="EMBL" id="BARS01050656">
    <property type="protein sequence ID" value="GAG50361.1"/>
    <property type="molecule type" value="Genomic_DNA"/>
</dbReference>
<feature type="non-terminal residue" evidence="8">
    <location>
        <position position="213"/>
    </location>
</feature>
<dbReference type="GO" id="GO:0003677">
    <property type="term" value="F:DNA binding"/>
    <property type="evidence" value="ECO:0007669"/>
    <property type="project" value="UniProtKB-KW"/>
</dbReference>
<reference evidence="8" key="1">
    <citation type="journal article" date="2014" name="Front. Microbiol.">
        <title>High frequency of phylogenetically diverse reductive dehalogenase-homologous genes in deep subseafloor sedimentary metagenomes.</title>
        <authorList>
            <person name="Kawai M."/>
            <person name="Futagami T."/>
            <person name="Toyoda A."/>
            <person name="Takaki Y."/>
            <person name="Nishi S."/>
            <person name="Hori S."/>
            <person name="Arai W."/>
            <person name="Tsubouchi T."/>
            <person name="Morono Y."/>
            <person name="Uchiyama I."/>
            <person name="Ito T."/>
            <person name="Fujiyama A."/>
            <person name="Inagaki F."/>
            <person name="Takami H."/>
        </authorList>
    </citation>
    <scope>NUCLEOTIDE SEQUENCE</scope>
    <source>
        <strain evidence="8">Expedition CK06-06</strain>
    </source>
</reference>
<proteinExistence type="inferred from homology"/>
<dbReference type="PANTHER" id="PTHR12532:SF6">
    <property type="entry name" value="TRANSCRIPTIONAL REGULATORY PROTEIN YEBC-RELATED"/>
    <property type="match status" value="1"/>
</dbReference>
<keyword evidence="4" id="KW-0238">DNA-binding</keyword>
<dbReference type="HAMAP" id="MF_00693">
    <property type="entry name" value="Transcrip_reg_TACO1"/>
    <property type="match status" value="1"/>
</dbReference>
<feature type="domain" description="TACO1/YebC-like second and third" evidence="6">
    <location>
        <begin position="84"/>
        <end position="212"/>
    </location>
</feature>
<dbReference type="InterPro" id="IPR002876">
    <property type="entry name" value="Transcrip_reg_TACO1-like"/>
</dbReference>
<keyword evidence="3" id="KW-0963">Cytoplasm</keyword>
<organism evidence="8">
    <name type="scientific">marine sediment metagenome</name>
    <dbReference type="NCBI Taxonomy" id="412755"/>
    <lineage>
        <taxon>unclassified sequences</taxon>
        <taxon>metagenomes</taxon>
        <taxon>ecological metagenomes</taxon>
    </lineage>
</organism>
<dbReference type="AlphaFoldDB" id="X0ZQ55"/>
<evidence type="ECO:0000259" key="6">
    <source>
        <dbReference type="Pfam" id="PF01709"/>
    </source>
</evidence>
<dbReference type="InterPro" id="IPR026564">
    <property type="entry name" value="Transcrip_reg_TACO1-like_dom3"/>
</dbReference>
<evidence type="ECO:0000256" key="4">
    <source>
        <dbReference type="ARBA" id="ARBA00023125"/>
    </source>
</evidence>
<dbReference type="NCBIfam" id="NF009044">
    <property type="entry name" value="PRK12378.1"/>
    <property type="match status" value="1"/>
</dbReference>
<evidence type="ECO:0000256" key="5">
    <source>
        <dbReference type="SAM" id="MobiDB-lite"/>
    </source>
</evidence>
<dbReference type="NCBIfam" id="NF001030">
    <property type="entry name" value="PRK00110.1"/>
    <property type="match status" value="1"/>
</dbReference>
<protein>
    <recommendedName>
        <fullName evidence="9">YebC/PmpR family DNA-binding transcriptional regulator</fullName>
    </recommendedName>
</protein>
<dbReference type="FunFam" id="1.10.10.200:FF:000002">
    <property type="entry name" value="Probable transcriptional regulatory protein CLM62_37755"/>
    <property type="match status" value="1"/>
</dbReference>
<comment type="similarity">
    <text evidence="2">Belongs to the TACO1 family.</text>
</comment>